<evidence type="ECO:0000313" key="1">
    <source>
        <dbReference type="EMBL" id="GFY17226.1"/>
    </source>
</evidence>
<dbReference type="Proteomes" id="UP000887159">
    <property type="component" value="Unassembled WGS sequence"/>
</dbReference>
<reference evidence="1" key="1">
    <citation type="submission" date="2020-08" db="EMBL/GenBank/DDBJ databases">
        <title>Multicomponent nature underlies the extraordinary mechanical properties of spider dragline silk.</title>
        <authorList>
            <person name="Kono N."/>
            <person name="Nakamura H."/>
            <person name="Mori M."/>
            <person name="Yoshida Y."/>
            <person name="Ohtoshi R."/>
            <person name="Malay A.D."/>
            <person name="Moran D.A.P."/>
            <person name="Tomita M."/>
            <person name="Numata K."/>
            <person name="Arakawa K."/>
        </authorList>
    </citation>
    <scope>NUCLEOTIDE SEQUENCE</scope>
</reference>
<comment type="caution">
    <text evidence="1">The sequence shown here is derived from an EMBL/GenBank/DDBJ whole genome shotgun (WGS) entry which is preliminary data.</text>
</comment>
<protein>
    <submittedName>
        <fullName evidence="1">Uncharacterized protein</fullName>
    </submittedName>
</protein>
<dbReference type="AlphaFoldDB" id="A0A8X6SZK5"/>
<organism evidence="1 2">
    <name type="scientific">Trichonephila clavipes</name>
    <name type="common">Golden silk orbweaver</name>
    <name type="synonym">Nephila clavipes</name>
    <dbReference type="NCBI Taxonomy" id="2585209"/>
    <lineage>
        <taxon>Eukaryota</taxon>
        <taxon>Metazoa</taxon>
        <taxon>Ecdysozoa</taxon>
        <taxon>Arthropoda</taxon>
        <taxon>Chelicerata</taxon>
        <taxon>Arachnida</taxon>
        <taxon>Araneae</taxon>
        <taxon>Araneomorphae</taxon>
        <taxon>Entelegynae</taxon>
        <taxon>Araneoidea</taxon>
        <taxon>Nephilidae</taxon>
        <taxon>Trichonephila</taxon>
    </lineage>
</organism>
<name>A0A8X6SZK5_TRICX</name>
<sequence>MHSAGLLIRRSMQLPMGPALLRRPQVTRELDGLGASVSLNPKHENTVLLPTQHLFFPSPSLSGVGAWLVFSRVRAHQRPAVLGHVKSVES</sequence>
<dbReference type="EMBL" id="BMAU01021343">
    <property type="protein sequence ID" value="GFY17226.1"/>
    <property type="molecule type" value="Genomic_DNA"/>
</dbReference>
<proteinExistence type="predicted"/>
<gene>
    <name evidence="1" type="ORF">TNCV_1090021</name>
</gene>
<keyword evidence="2" id="KW-1185">Reference proteome</keyword>
<accession>A0A8X6SZK5</accession>
<evidence type="ECO:0000313" key="2">
    <source>
        <dbReference type="Proteomes" id="UP000887159"/>
    </source>
</evidence>